<keyword evidence="4" id="KW-1185">Reference proteome</keyword>
<dbReference type="EMBL" id="JAPNKA010000001">
    <property type="protein sequence ID" value="MCY1082405.1"/>
    <property type="molecule type" value="Genomic_DNA"/>
</dbReference>
<feature type="compositionally biased region" description="Polar residues" evidence="1">
    <location>
        <begin position="760"/>
        <end position="773"/>
    </location>
</feature>
<gene>
    <name evidence="3" type="ORF">OV287_48965</name>
</gene>
<evidence type="ECO:0000313" key="3">
    <source>
        <dbReference type="EMBL" id="MCY1082405.1"/>
    </source>
</evidence>
<protein>
    <submittedName>
        <fullName evidence="3">Metal-binding motif-containing protein</fullName>
    </submittedName>
</protein>
<feature type="compositionally biased region" description="Gly residues" evidence="1">
    <location>
        <begin position="745"/>
        <end position="754"/>
    </location>
</feature>
<feature type="compositionally biased region" description="Gly residues" evidence="1">
    <location>
        <begin position="802"/>
        <end position="817"/>
    </location>
</feature>
<dbReference type="Proteomes" id="UP001207654">
    <property type="component" value="Unassembled WGS sequence"/>
</dbReference>
<proteinExistence type="predicted"/>
<feature type="region of interest" description="Disordered" evidence="1">
    <location>
        <begin position="606"/>
        <end position="640"/>
    </location>
</feature>
<feature type="signal peptide" evidence="2">
    <location>
        <begin position="1"/>
        <end position="20"/>
    </location>
</feature>
<evidence type="ECO:0000313" key="4">
    <source>
        <dbReference type="Proteomes" id="UP001207654"/>
    </source>
</evidence>
<accession>A0ABT4AL84</accession>
<keyword evidence="2" id="KW-0732">Signal</keyword>
<comment type="caution">
    <text evidence="3">The sequence shown here is derived from an EMBL/GenBank/DDBJ whole genome shotgun (WGS) entry which is preliminary data.</text>
</comment>
<feature type="chain" id="PRO_5046669121" evidence="2">
    <location>
        <begin position="21"/>
        <end position="852"/>
    </location>
</feature>
<feature type="region of interest" description="Disordered" evidence="1">
    <location>
        <begin position="695"/>
        <end position="722"/>
    </location>
</feature>
<evidence type="ECO:0000256" key="1">
    <source>
        <dbReference type="SAM" id="MobiDB-lite"/>
    </source>
</evidence>
<dbReference type="PROSITE" id="PS51257">
    <property type="entry name" value="PROKAR_LIPOPROTEIN"/>
    <property type="match status" value="1"/>
</dbReference>
<feature type="region of interest" description="Disordered" evidence="1">
    <location>
        <begin position="739"/>
        <end position="817"/>
    </location>
</feature>
<reference evidence="3 4" key="1">
    <citation type="submission" date="2022-11" db="EMBL/GenBank/DDBJ databases">
        <title>Minimal conservation of predation-associated metabolite biosynthetic gene clusters underscores biosynthetic potential of Myxococcota including descriptions for ten novel species: Archangium lansinium sp. nov., Myxococcus landrumus sp. nov., Nannocystis bai.</title>
        <authorList>
            <person name="Ahearne A."/>
            <person name="Stevens C."/>
            <person name="Phillips K."/>
        </authorList>
    </citation>
    <scope>NUCLEOTIDE SEQUENCE [LARGE SCALE GENOMIC DNA]</scope>
    <source>
        <strain evidence="3 4">MIWBW</strain>
    </source>
</reference>
<dbReference type="RefSeq" id="WP_267540977.1">
    <property type="nucleotide sequence ID" value="NZ_JAPNKA010000001.1"/>
</dbReference>
<organism evidence="3 4">
    <name type="scientific">Archangium lansingense</name>
    <dbReference type="NCBI Taxonomy" id="2995310"/>
    <lineage>
        <taxon>Bacteria</taxon>
        <taxon>Pseudomonadati</taxon>
        <taxon>Myxococcota</taxon>
        <taxon>Myxococcia</taxon>
        <taxon>Myxococcales</taxon>
        <taxon>Cystobacterineae</taxon>
        <taxon>Archangiaceae</taxon>
        <taxon>Archangium</taxon>
    </lineage>
</organism>
<name>A0ABT4AL84_9BACT</name>
<evidence type="ECO:0000256" key="2">
    <source>
        <dbReference type="SAM" id="SignalP"/>
    </source>
</evidence>
<feature type="compositionally biased region" description="Gly residues" evidence="1">
    <location>
        <begin position="610"/>
        <end position="638"/>
    </location>
</feature>
<sequence>MRHAWIVGSLLLLAACSNKATDSAVALTVKYQGYTPLCLRVTASDAAASERKSDELITQSKLATDEDRTLILAVYREKSWSQQLQVEVASYATADCTGDAIETRRLAAAVTLPEKGSVPAALELLAQDVDKDGHAASVPGDSAIKGTDCNDSRAAVHPGALAVCDGSDNLNTDFNCDGKLDCNGGGCSSDATCGSGFCVAGICCNSACNEQSQCRSAGVCSTGTCVYTVATGASCDDGSACTTGDTCSGDGVCTGTPKTCNTPPGQCHVAAGTCNSSTGACEYSPRPTTDACDDGSQCTINDRCNGNGTCAGTPKTCNTPPQCRDAAGTCNTTTGACEYPPKNTTETCDDGQPCTEGDKCNGSGTCAGTPKVCNSSPGPCFEGTGTCDTASGVCNYAPKPSSASCSDGQDCTSPDTCNGSGGCVSTFNCPPPSICKEALPACTMDGKCQFQAAAGQAGKACVESGKAGTCLADGTCQPFQFSYSVTGNFDPVAIASNASTPFNDLNISCDTTFDSSGTPSWTNSGCGLTPPAHVVTGDGFVVVPVRDLTVNAPLRVVGARPVILAVYGNATLNNNILAHSSHTEAVMGAGSGVVCSGRAGGSGNVSNADGSGGGGAGLATEGGLGGTNDDGSATGGTKGSLLPGGFTPLVGGCQGGSGGNPAGTVAGVGGNGGGALQISVAGTLTLRGVVTVSGAGGKGGGRPPAPASPPSNSAAGGGGGGSGGLLVLEADDLVVDPSARVTANGGAGGEGAGSRGSNYYPGSSGANGSTDSAVQALGGHGAADDGGAGGVGGAGSSSPGNGVSGSGSQGGGGGGGGGAAGRILLRGVTSCAAIPAGAIISPPYDKGTGTCP</sequence>
<feature type="compositionally biased region" description="Gly residues" evidence="1">
    <location>
        <begin position="778"/>
        <end position="795"/>
    </location>
</feature>